<dbReference type="InterPro" id="IPR010998">
    <property type="entry name" value="Integrase_recombinase_N"/>
</dbReference>
<dbReference type="InterPro" id="IPR011010">
    <property type="entry name" value="DNA_brk_join_enz"/>
</dbReference>
<gene>
    <name evidence="6" type="ORF">H4684_003397</name>
</gene>
<dbReference type="InterPro" id="IPR050808">
    <property type="entry name" value="Phage_Integrase"/>
</dbReference>
<dbReference type="EMBL" id="JADBGG010000032">
    <property type="protein sequence ID" value="MBE1426729.1"/>
    <property type="molecule type" value="Genomic_DNA"/>
</dbReference>
<sequence length="393" mass="45991">MGYEWKKTKYEGIRYREHPTRQHGVRKDRYYVLRQRVNGRRVEEALGWESQGFNLQKVREIQSALLLAAKTGSGPRTLAEMRAADEQARKREEENKEIERNKSISISDYWDTYLAFAKTKKGESSWEKEESHYRNWISQVLGDVPIRELYRLEHWDKLMAVLVDANLAPRTRQYVAFTLRQCVVHAYKRGMVDAPPPQLKDVGAVLKPNSNQRTRVISTEEFKQILNNLREKDEYAYRMTVFAAITCCRASQAYDLEWGDIDFSERTALVKEKDHTKRKIYLGDKVMDMLRDMDRVGDYVFVNESGDKYKQAPKSFANVVKKLGLNKGRRRLNKIVFHSLRHTGATRLGKLIPLRDLMDVIGWKTATIAMRYQKTEKEIQDKATIELEKMVLS</sequence>
<dbReference type="InterPro" id="IPR002104">
    <property type="entry name" value="Integrase_catalytic"/>
</dbReference>
<dbReference type="InterPro" id="IPR013762">
    <property type="entry name" value="Integrase-like_cat_sf"/>
</dbReference>
<evidence type="ECO:0000256" key="4">
    <source>
        <dbReference type="ARBA" id="ARBA00023172"/>
    </source>
</evidence>
<evidence type="ECO:0000259" key="5">
    <source>
        <dbReference type="PROSITE" id="PS51898"/>
    </source>
</evidence>
<dbReference type="RefSeq" id="WP_192624626.1">
    <property type="nucleotide sequence ID" value="NZ_JADBGG010000032.1"/>
</dbReference>
<feature type="domain" description="Tyr recombinase" evidence="5">
    <location>
        <begin position="212"/>
        <end position="385"/>
    </location>
</feature>
<dbReference type="Pfam" id="PF00589">
    <property type="entry name" value="Phage_integrase"/>
    <property type="match status" value="1"/>
</dbReference>
<accession>A0ABR9H7P1</accession>
<proteinExistence type="inferred from homology"/>
<organism evidence="6 7">
    <name type="scientific">Desulfomicrobium macestii</name>
    <dbReference type="NCBI Taxonomy" id="90731"/>
    <lineage>
        <taxon>Bacteria</taxon>
        <taxon>Pseudomonadati</taxon>
        <taxon>Thermodesulfobacteriota</taxon>
        <taxon>Desulfovibrionia</taxon>
        <taxon>Desulfovibrionales</taxon>
        <taxon>Desulfomicrobiaceae</taxon>
        <taxon>Desulfomicrobium</taxon>
    </lineage>
</organism>
<dbReference type="PROSITE" id="PS51898">
    <property type="entry name" value="TYR_RECOMBINASE"/>
    <property type="match status" value="1"/>
</dbReference>
<dbReference type="SUPFAM" id="SSF56349">
    <property type="entry name" value="DNA breaking-rejoining enzymes"/>
    <property type="match status" value="1"/>
</dbReference>
<dbReference type="Gene3D" id="1.10.443.10">
    <property type="entry name" value="Intergrase catalytic core"/>
    <property type="match status" value="1"/>
</dbReference>
<keyword evidence="2" id="KW-0229">DNA integration</keyword>
<keyword evidence="7" id="KW-1185">Reference proteome</keyword>
<comment type="similarity">
    <text evidence="1">Belongs to the 'phage' integrase family.</text>
</comment>
<keyword evidence="3" id="KW-0238">DNA-binding</keyword>
<protein>
    <submittedName>
        <fullName evidence="6">Integrase</fullName>
    </submittedName>
</protein>
<evidence type="ECO:0000256" key="3">
    <source>
        <dbReference type="ARBA" id="ARBA00023125"/>
    </source>
</evidence>
<dbReference type="CDD" id="cd00796">
    <property type="entry name" value="INT_Rci_Hp1_C"/>
    <property type="match status" value="1"/>
</dbReference>
<name>A0ABR9H7P1_9BACT</name>
<evidence type="ECO:0000256" key="1">
    <source>
        <dbReference type="ARBA" id="ARBA00008857"/>
    </source>
</evidence>
<dbReference type="Proteomes" id="UP000639010">
    <property type="component" value="Unassembled WGS sequence"/>
</dbReference>
<dbReference type="Gene3D" id="1.10.150.130">
    <property type="match status" value="1"/>
</dbReference>
<comment type="caution">
    <text evidence="6">The sequence shown here is derived from an EMBL/GenBank/DDBJ whole genome shotgun (WGS) entry which is preliminary data.</text>
</comment>
<evidence type="ECO:0000313" key="6">
    <source>
        <dbReference type="EMBL" id="MBE1426729.1"/>
    </source>
</evidence>
<reference evidence="6 7" key="1">
    <citation type="submission" date="2020-10" db="EMBL/GenBank/DDBJ databases">
        <title>Genomic Encyclopedia of Type Strains, Phase IV (KMG-IV): sequencing the most valuable type-strain genomes for metagenomic binning, comparative biology and taxonomic classification.</title>
        <authorList>
            <person name="Goeker M."/>
        </authorList>
    </citation>
    <scope>NUCLEOTIDE SEQUENCE [LARGE SCALE GENOMIC DNA]</scope>
    <source>
        <strain evidence="6 7">DSM 4194</strain>
    </source>
</reference>
<dbReference type="PANTHER" id="PTHR30629:SF2">
    <property type="entry name" value="PROPHAGE INTEGRASE INTS-RELATED"/>
    <property type="match status" value="1"/>
</dbReference>
<dbReference type="PANTHER" id="PTHR30629">
    <property type="entry name" value="PROPHAGE INTEGRASE"/>
    <property type="match status" value="1"/>
</dbReference>
<evidence type="ECO:0000256" key="2">
    <source>
        <dbReference type="ARBA" id="ARBA00022908"/>
    </source>
</evidence>
<keyword evidence="4" id="KW-0233">DNA recombination</keyword>
<evidence type="ECO:0000313" key="7">
    <source>
        <dbReference type="Proteomes" id="UP000639010"/>
    </source>
</evidence>